<dbReference type="Pfam" id="PF06386">
    <property type="entry name" value="GvpL_GvpF"/>
    <property type="match status" value="1"/>
</dbReference>
<comment type="similarity">
    <text evidence="3">Belongs to the gas vesicle GvpF/GvpL family.</text>
</comment>
<dbReference type="GO" id="GO:0031412">
    <property type="term" value="P:gas vesicle organization"/>
    <property type="evidence" value="ECO:0007669"/>
    <property type="project" value="InterPro"/>
</dbReference>
<keyword evidence="5" id="KW-1185">Reference proteome</keyword>
<dbReference type="GO" id="GO:0031411">
    <property type="term" value="C:gas vesicle"/>
    <property type="evidence" value="ECO:0007669"/>
    <property type="project" value="UniProtKB-SubCell"/>
</dbReference>
<dbReference type="AlphaFoldDB" id="A0A2T0QET6"/>
<proteinExistence type="inferred from homology"/>
<evidence type="ECO:0000313" key="4">
    <source>
        <dbReference type="EMBL" id="PRY02363.1"/>
    </source>
</evidence>
<reference evidence="4 5" key="1">
    <citation type="submission" date="2018-03" db="EMBL/GenBank/DDBJ databases">
        <title>Genomic Encyclopedia of Archaeal and Bacterial Type Strains, Phase II (KMG-II): from individual species to whole genera.</title>
        <authorList>
            <person name="Goeker M."/>
        </authorList>
    </citation>
    <scope>NUCLEOTIDE SEQUENCE [LARGE SCALE GENOMIC DNA]</scope>
    <source>
        <strain evidence="4 5">DSM 45601</strain>
    </source>
</reference>
<dbReference type="RefSeq" id="WP_106239794.1">
    <property type="nucleotide sequence ID" value="NZ_PVZC01000001.1"/>
</dbReference>
<dbReference type="EMBL" id="PVZC01000001">
    <property type="protein sequence ID" value="PRY02363.1"/>
    <property type="molecule type" value="Genomic_DNA"/>
</dbReference>
<dbReference type="PANTHER" id="PTHR36852:SF1">
    <property type="entry name" value="PROTEIN GVPL 2"/>
    <property type="match status" value="1"/>
</dbReference>
<gene>
    <name evidence="4" type="ORF">CLV72_101965</name>
</gene>
<dbReference type="PANTHER" id="PTHR36852">
    <property type="entry name" value="PROTEIN GVPL 2"/>
    <property type="match status" value="1"/>
</dbReference>
<protein>
    <submittedName>
        <fullName evidence="4">Gas vesicle protein GvpL/GvpF</fullName>
    </submittedName>
</protein>
<accession>A0A2T0QET6</accession>
<evidence type="ECO:0000313" key="5">
    <source>
        <dbReference type="Proteomes" id="UP000237846"/>
    </source>
</evidence>
<evidence type="ECO:0000256" key="2">
    <source>
        <dbReference type="ARBA" id="ARBA00035108"/>
    </source>
</evidence>
<keyword evidence="1" id="KW-0304">Gas vesicle</keyword>
<comment type="subcellular location">
    <subcellularLocation>
        <location evidence="2">Gas vesicle</location>
    </subcellularLocation>
</comment>
<evidence type="ECO:0000256" key="1">
    <source>
        <dbReference type="ARBA" id="ARBA00022987"/>
    </source>
</evidence>
<name>A0A2T0QET6_9ACTN</name>
<evidence type="ECO:0000256" key="3">
    <source>
        <dbReference type="ARBA" id="ARBA00035643"/>
    </source>
</evidence>
<dbReference type="OrthoDB" id="3867411at2"/>
<organism evidence="4 5">
    <name type="scientific">Allonocardiopsis opalescens</name>
    <dbReference type="NCBI Taxonomy" id="1144618"/>
    <lineage>
        <taxon>Bacteria</taxon>
        <taxon>Bacillati</taxon>
        <taxon>Actinomycetota</taxon>
        <taxon>Actinomycetes</taxon>
        <taxon>Streptosporangiales</taxon>
        <taxon>Allonocardiopsis</taxon>
    </lineage>
</organism>
<dbReference type="InterPro" id="IPR009430">
    <property type="entry name" value="GvpL/GvpF"/>
</dbReference>
<sequence>MSTYVYGIVRADGAPDPATLTGVGEPPAEVRLVRGGDLAAAVSTAPEGLRPKRRDLGAHQEVLVELARHGAVLPMRFGAVAEDDSEVAAELERSAGHYAGLLDRLADRVEVNVKAAHVEEAALRTVLAEDEELRAANEELRAAGGGSTAERMAFGERVSDALAERRERDAETVVRPLSEHAESVVLGPPVGGCLANVSLLVHRDRLDEVHRAVAALQQEKGGLMEIRLNGPLPPYSFVTPPGQAVG</sequence>
<comment type="caution">
    <text evidence="4">The sequence shown here is derived from an EMBL/GenBank/DDBJ whole genome shotgun (WGS) entry which is preliminary data.</text>
</comment>
<dbReference type="Proteomes" id="UP000237846">
    <property type="component" value="Unassembled WGS sequence"/>
</dbReference>